<protein>
    <submittedName>
        <fullName evidence="3">Pilus biosynthesis protein TadE</fullName>
    </submittedName>
</protein>
<name>A0A9W6IKK8_9PROT</name>
<evidence type="ECO:0000259" key="2">
    <source>
        <dbReference type="Pfam" id="PF07811"/>
    </source>
</evidence>
<evidence type="ECO:0000313" key="4">
    <source>
        <dbReference type="Proteomes" id="UP001143486"/>
    </source>
</evidence>
<evidence type="ECO:0000313" key="3">
    <source>
        <dbReference type="EMBL" id="GLK51978.1"/>
    </source>
</evidence>
<reference evidence="3" key="2">
    <citation type="submission" date="2023-01" db="EMBL/GenBank/DDBJ databases">
        <authorList>
            <person name="Sun Q."/>
            <person name="Evtushenko L."/>
        </authorList>
    </citation>
    <scope>NUCLEOTIDE SEQUENCE</scope>
    <source>
        <strain evidence="3">VKM B-1513</strain>
    </source>
</reference>
<proteinExistence type="predicted"/>
<evidence type="ECO:0000256" key="1">
    <source>
        <dbReference type="SAM" id="Phobius"/>
    </source>
</evidence>
<keyword evidence="1" id="KW-0472">Membrane</keyword>
<dbReference type="RefSeq" id="WP_271186341.1">
    <property type="nucleotide sequence ID" value="NZ_BSFE01000003.1"/>
</dbReference>
<dbReference type="Pfam" id="PF07811">
    <property type="entry name" value="TadE"/>
    <property type="match status" value="1"/>
</dbReference>
<dbReference type="Proteomes" id="UP001143486">
    <property type="component" value="Unassembled WGS sequence"/>
</dbReference>
<dbReference type="InterPro" id="IPR012495">
    <property type="entry name" value="TadE-like_dom"/>
</dbReference>
<gene>
    <name evidence="3" type="ORF">GCM10017621_14860</name>
</gene>
<dbReference type="AlphaFoldDB" id="A0A9W6IKK8"/>
<organism evidence="3 4">
    <name type="scientific">Maricaulis virginensis</name>
    <dbReference type="NCBI Taxonomy" id="144022"/>
    <lineage>
        <taxon>Bacteria</taxon>
        <taxon>Pseudomonadati</taxon>
        <taxon>Pseudomonadota</taxon>
        <taxon>Alphaproteobacteria</taxon>
        <taxon>Maricaulales</taxon>
        <taxon>Maricaulaceae</taxon>
        <taxon>Maricaulis</taxon>
    </lineage>
</organism>
<keyword evidence="4" id="KW-1185">Reference proteome</keyword>
<feature type="transmembrane region" description="Helical" evidence="1">
    <location>
        <begin position="31"/>
        <end position="59"/>
    </location>
</feature>
<keyword evidence="1" id="KW-1133">Transmembrane helix</keyword>
<comment type="caution">
    <text evidence="3">The sequence shown here is derived from an EMBL/GenBank/DDBJ whole genome shotgun (WGS) entry which is preliminary data.</text>
</comment>
<sequence length="188" mass="20472">MTCSGHPTCSGFAASRTRALLRRFARNRSGVAAVEFALIAAPFFFLLFAMIEIAVVFFLGSVLENAVLETARDIRTGRAQSSGMSQAAFRTAVCDRIVVLGTCDNVEIDVRVFEDFDNVDQSSPIEDGAINTDDFGFDPGDAGDIVLVRVFYRWQLLTPGFTGALANMSGNQHLITAATVFRNEPFDD</sequence>
<dbReference type="EMBL" id="BSFE01000003">
    <property type="protein sequence ID" value="GLK51978.1"/>
    <property type="molecule type" value="Genomic_DNA"/>
</dbReference>
<reference evidence="3" key="1">
    <citation type="journal article" date="2014" name="Int. J. Syst. Evol. Microbiol.">
        <title>Complete genome sequence of Corynebacterium casei LMG S-19264T (=DSM 44701T), isolated from a smear-ripened cheese.</title>
        <authorList>
            <consortium name="US DOE Joint Genome Institute (JGI-PGF)"/>
            <person name="Walter F."/>
            <person name="Albersmeier A."/>
            <person name="Kalinowski J."/>
            <person name="Ruckert C."/>
        </authorList>
    </citation>
    <scope>NUCLEOTIDE SEQUENCE</scope>
    <source>
        <strain evidence="3">VKM B-1513</strain>
    </source>
</reference>
<feature type="domain" description="TadE-like" evidence="2">
    <location>
        <begin position="30"/>
        <end position="72"/>
    </location>
</feature>
<accession>A0A9W6IKK8</accession>
<keyword evidence="1" id="KW-0812">Transmembrane</keyword>